<accession>A0A9P5PRK7</accession>
<evidence type="ECO:0000313" key="5">
    <source>
        <dbReference type="Proteomes" id="UP000772434"/>
    </source>
</evidence>
<feature type="signal peptide" evidence="2">
    <location>
        <begin position="1"/>
        <end position="20"/>
    </location>
</feature>
<organism evidence="4 5">
    <name type="scientific">Rhodocollybia butyracea</name>
    <dbReference type="NCBI Taxonomy" id="206335"/>
    <lineage>
        <taxon>Eukaryota</taxon>
        <taxon>Fungi</taxon>
        <taxon>Dikarya</taxon>
        <taxon>Basidiomycota</taxon>
        <taxon>Agaricomycotina</taxon>
        <taxon>Agaricomycetes</taxon>
        <taxon>Agaricomycetidae</taxon>
        <taxon>Agaricales</taxon>
        <taxon>Marasmiineae</taxon>
        <taxon>Omphalotaceae</taxon>
        <taxon>Rhodocollybia</taxon>
    </lineage>
</organism>
<feature type="compositionally biased region" description="Pro residues" evidence="1">
    <location>
        <begin position="637"/>
        <end position="667"/>
    </location>
</feature>
<proteinExistence type="predicted"/>
<protein>
    <recommendedName>
        <fullName evidence="3">Myosin motor domain-containing protein</fullName>
    </recommendedName>
</protein>
<dbReference type="GO" id="GO:0003774">
    <property type="term" value="F:cytoskeletal motor activity"/>
    <property type="evidence" value="ECO:0007669"/>
    <property type="project" value="InterPro"/>
</dbReference>
<dbReference type="InterPro" id="IPR027417">
    <property type="entry name" value="P-loop_NTPase"/>
</dbReference>
<feature type="compositionally biased region" description="Polar residues" evidence="1">
    <location>
        <begin position="58"/>
        <end position="67"/>
    </location>
</feature>
<dbReference type="InterPro" id="IPR001609">
    <property type="entry name" value="Myosin_head_motor_dom-like"/>
</dbReference>
<dbReference type="GO" id="GO:0016459">
    <property type="term" value="C:myosin complex"/>
    <property type="evidence" value="ECO:0007669"/>
    <property type="project" value="InterPro"/>
</dbReference>
<dbReference type="GO" id="GO:0005524">
    <property type="term" value="F:ATP binding"/>
    <property type="evidence" value="ECO:0007669"/>
    <property type="project" value="InterPro"/>
</dbReference>
<dbReference type="Pfam" id="PF00063">
    <property type="entry name" value="Myosin_head"/>
    <property type="match status" value="1"/>
</dbReference>
<evidence type="ECO:0000256" key="1">
    <source>
        <dbReference type="SAM" id="MobiDB-lite"/>
    </source>
</evidence>
<evidence type="ECO:0000259" key="3">
    <source>
        <dbReference type="Pfam" id="PF00063"/>
    </source>
</evidence>
<dbReference type="Gene3D" id="1.10.10.820">
    <property type="match status" value="1"/>
</dbReference>
<comment type="caution">
    <text evidence="4">The sequence shown here is derived from an EMBL/GenBank/DDBJ whole genome shotgun (WGS) entry which is preliminary data.</text>
</comment>
<dbReference type="EMBL" id="JADNRY010000064">
    <property type="protein sequence ID" value="KAF9068126.1"/>
    <property type="molecule type" value="Genomic_DNA"/>
</dbReference>
<feature type="region of interest" description="Disordered" evidence="1">
    <location>
        <begin position="605"/>
        <end position="667"/>
    </location>
</feature>
<sequence>MQDPSFQLAFGWFSIRFVLGWNVREGVGVGDKFLGLFVRDVEMEKQSGRGRGKPVVIGSSNSREQQLPTPPAGGRGIQEMESHCYKLAAYGGGEPMPAYPRKEETTKLSQTSQSRCYCPRQLFTGSKTAARHWVISPSKPRPISSFWHTAITVKIVSMSVSPISPTRTVLAVTKSGVWTSDTSSSAYFNSLSFQINDFSCSTVVVRPTISNHRFVPIVDSPKPLQSRIYNLAAKLVVVRSRSESQALLSRSITGFGKTLNLRLFTRLLNRSIPSASSLTRSVIRKQLATQTLRGTVVTPNYTSTSVSESLTPKFLYQLDQYCLNGFTQEERSLHVFYHFIAGCTSAERDAFTSKDPLDYTLLASSGTYRLPVGPFGNDSVAIGDLRAAMRTFGFKPKAALAIFGLLIIHLLLENLEFGQGIFHDVSAHVANVEVLLSSWGLLQRSLGSFFELSHRSISVKTIYMRSTLNSHNVRNPHCSVSPIMYHGGQQSAKKPSATATPPQGGIHPLCEFCHECFFSEDEVYTPMRERHEECFVVTHLRNSLRTRTGSAGSTSRGSAKPAATTAPALQSTPQRSFINQSPDLQAPSRVSSDVNRLRIDVPALQAAVSATDSPTPPSARPSTAPPRPSGPLASPVPKAPVPQPLACAPPSPAISSPPPRPSSLPPHPNFLRPALPYPLPSGLPLLPPLSPTVSVFYSLLTSLPAQLLIPTFYSLPNIPPEAGTVGPESVIMPITISHFGMTWPVPHRTVKQYSLPQLVMNVSNLLSYEGWKCKTTLPLLENSIVRKTREMPEELIIPIFTSSRRITGDGSRIFRQLFLSMQCMKMEGSMEGLYTDLADMAVPCASWPISRSLFSLSALGERRKSLWGNAFVGAYLGYNDYTGCSGYRRLKKGLDEAILCKEYIHTWYIPPSSLYYDTIRAYDGSTYDRFVEL</sequence>
<feature type="compositionally biased region" description="Polar residues" evidence="1">
    <location>
        <begin position="567"/>
        <end position="593"/>
    </location>
</feature>
<dbReference type="Proteomes" id="UP000772434">
    <property type="component" value="Unassembled WGS sequence"/>
</dbReference>
<dbReference type="SUPFAM" id="SSF52540">
    <property type="entry name" value="P-loop containing nucleoside triphosphate hydrolases"/>
    <property type="match status" value="1"/>
</dbReference>
<feature type="region of interest" description="Disordered" evidence="1">
    <location>
        <begin position="546"/>
        <end position="593"/>
    </location>
</feature>
<keyword evidence="2" id="KW-0732">Signal</keyword>
<name>A0A9P5PRK7_9AGAR</name>
<dbReference type="OrthoDB" id="3838338at2759"/>
<feature type="chain" id="PRO_5040344569" description="Myosin motor domain-containing protein" evidence="2">
    <location>
        <begin position="21"/>
        <end position="933"/>
    </location>
</feature>
<feature type="region of interest" description="Disordered" evidence="1">
    <location>
        <begin position="48"/>
        <end position="75"/>
    </location>
</feature>
<evidence type="ECO:0000313" key="4">
    <source>
        <dbReference type="EMBL" id="KAF9068126.1"/>
    </source>
</evidence>
<reference evidence="4" key="1">
    <citation type="submission" date="2020-11" db="EMBL/GenBank/DDBJ databases">
        <authorList>
            <consortium name="DOE Joint Genome Institute"/>
            <person name="Ahrendt S."/>
            <person name="Riley R."/>
            <person name="Andreopoulos W."/>
            <person name="Labutti K."/>
            <person name="Pangilinan J."/>
            <person name="Ruiz-Duenas F.J."/>
            <person name="Barrasa J.M."/>
            <person name="Sanchez-Garcia M."/>
            <person name="Camarero S."/>
            <person name="Miyauchi S."/>
            <person name="Serrano A."/>
            <person name="Linde D."/>
            <person name="Babiker R."/>
            <person name="Drula E."/>
            <person name="Ayuso-Fernandez I."/>
            <person name="Pacheco R."/>
            <person name="Padilla G."/>
            <person name="Ferreira P."/>
            <person name="Barriuso J."/>
            <person name="Kellner H."/>
            <person name="Castanera R."/>
            <person name="Alfaro M."/>
            <person name="Ramirez L."/>
            <person name="Pisabarro A.G."/>
            <person name="Kuo A."/>
            <person name="Tritt A."/>
            <person name="Lipzen A."/>
            <person name="He G."/>
            <person name="Yan M."/>
            <person name="Ng V."/>
            <person name="Cullen D."/>
            <person name="Martin F."/>
            <person name="Rosso M.-N."/>
            <person name="Henrissat B."/>
            <person name="Hibbett D."/>
            <person name="Martinez A.T."/>
            <person name="Grigoriev I.V."/>
        </authorList>
    </citation>
    <scope>NUCLEOTIDE SEQUENCE</scope>
    <source>
        <strain evidence="4">AH 40177</strain>
    </source>
</reference>
<evidence type="ECO:0000256" key="2">
    <source>
        <dbReference type="SAM" id="SignalP"/>
    </source>
</evidence>
<feature type="compositionally biased region" description="Low complexity" evidence="1">
    <location>
        <begin position="546"/>
        <end position="559"/>
    </location>
</feature>
<gene>
    <name evidence="4" type="ORF">BDP27DRAFT_1364292</name>
</gene>
<keyword evidence="5" id="KW-1185">Reference proteome</keyword>
<feature type="compositionally biased region" description="Pro residues" evidence="1">
    <location>
        <begin position="614"/>
        <end position="629"/>
    </location>
</feature>
<dbReference type="AlphaFoldDB" id="A0A9P5PRK7"/>
<feature type="domain" description="Myosin motor" evidence="3">
    <location>
        <begin position="327"/>
        <end position="479"/>
    </location>
</feature>